<dbReference type="EMBL" id="ML995751">
    <property type="protein sequence ID" value="KAF2135076.1"/>
    <property type="molecule type" value="Genomic_DNA"/>
</dbReference>
<evidence type="ECO:0008006" key="5">
    <source>
        <dbReference type="Google" id="ProtNLM"/>
    </source>
</evidence>
<dbReference type="InterPro" id="IPR035994">
    <property type="entry name" value="Nucleoside_phosphorylase_sf"/>
</dbReference>
<protein>
    <recommendedName>
        <fullName evidence="5">Nucleoside phosphorylase domain-containing protein</fullName>
    </recommendedName>
</protein>
<dbReference type="Pfam" id="PF01048">
    <property type="entry name" value="PNP_UDP_1"/>
    <property type="match status" value="1"/>
</dbReference>
<name>A0A6A6AU07_9PEZI</name>
<evidence type="ECO:0000259" key="1">
    <source>
        <dbReference type="Pfam" id="PF00931"/>
    </source>
</evidence>
<dbReference type="PANTHER" id="PTHR46082:SF11">
    <property type="entry name" value="AAA+ ATPASE DOMAIN-CONTAINING PROTEIN-RELATED"/>
    <property type="match status" value="1"/>
</dbReference>
<dbReference type="GO" id="GO:0009116">
    <property type="term" value="P:nucleoside metabolic process"/>
    <property type="evidence" value="ECO:0007669"/>
    <property type="project" value="InterPro"/>
</dbReference>
<dbReference type="Gene3D" id="3.40.50.1580">
    <property type="entry name" value="Nucleoside phosphorylase domain"/>
    <property type="match status" value="1"/>
</dbReference>
<dbReference type="InterPro" id="IPR000845">
    <property type="entry name" value="Nucleoside_phosphorylase_d"/>
</dbReference>
<organism evidence="3 4">
    <name type="scientific">Aplosporella prunicola CBS 121167</name>
    <dbReference type="NCBI Taxonomy" id="1176127"/>
    <lineage>
        <taxon>Eukaryota</taxon>
        <taxon>Fungi</taxon>
        <taxon>Dikarya</taxon>
        <taxon>Ascomycota</taxon>
        <taxon>Pezizomycotina</taxon>
        <taxon>Dothideomycetes</taxon>
        <taxon>Dothideomycetes incertae sedis</taxon>
        <taxon>Botryosphaeriales</taxon>
        <taxon>Aplosporellaceae</taxon>
        <taxon>Aplosporella</taxon>
    </lineage>
</organism>
<feature type="domain" description="NB-ARC" evidence="1">
    <location>
        <begin position="340"/>
        <end position="474"/>
    </location>
</feature>
<dbReference type="Pfam" id="PF00931">
    <property type="entry name" value="NB-ARC"/>
    <property type="match status" value="1"/>
</dbReference>
<reference evidence="3" key="1">
    <citation type="journal article" date="2020" name="Stud. Mycol.">
        <title>101 Dothideomycetes genomes: a test case for predicting lifestyles and emergence of pathogens.</title>
        <authorList>
            <person name="Haridas S."/>
            <person name="Albert R."/>
            <person name="Binder M."/>
            <person name="Bloem J."/>
            <person name="Labutti K."/>
            <person name="Salamov A."/>
            <person name="Andreopoulos B."/>
            <person name="Baker S."/>
            <person name="Barry K."/>
            <person name="Bills G."/>
            <person name="Bluhm B."/>
            <person name="Cannon C."/>
            <person name="Castanera R."/>
            <person name="Culley D."/>
            <person name="Daum C."/>
            <person name="Ezra D."/>
            <person name="Gonzalez J."/>
            <person name="Henrissat B."/>
            <person name="Kuo A."/>
            <person name="Liang C."/>
            <person name="Lipzen A."/>
            <person name="Lutzoni F."/>
            <person name="Magnuson J."/>
            <person name="Mondo S."/>
            <person name="Nolan M."/>
            <person name="Ohm R."/>
            <person name="Pangilinan J."/>
            <person name="Park H.-J."/>
            <person name="Ramirez L."/>
            <person name="Alfaro M."/>
            <person name="Sun H."/>
            <person name="Tritt A."/>
            <person name="Yoshinaga Y."/>
            <person name="Zwiers L.-H."/>
            <person name="Turgeon B."/>
            <person name="Goodwin S."/>
            <person name="Spatafora J."/>
            <person name="Crous P."/>
            <person name="Grigoriev I."/>
        </authorList>
    </citation>
    <scope>NUCLEOTIDE SEQUENCE</scope>
    <source>
        <strain evidence="3">CBS 121167</strain>
    </source>
</reference>
<dbReference type="InterPro" id="IPR027417">
    <property type="entry name" value="P-loop_NTPase"/>
</dbReference>
<dbReference type="InterPro" id="IPR002182">
    <property type="entry name" value="NB-ARC"/>
</dbReference>
<dbReference type="GeneID" id="54296060"/>
<dbReference type="SUPFAM" id="SSF52540">
    <property type="entry name" value="P-loop containing nucleoside triphosphate hydrolases"/>
    <property type="match status" value="1"/>
</dbReference>
<dbReference type="InterPro" id="IPR053137">
    <property type="entry name" value="NLR-like"/>
</dbReference>
<dbReference type="Gene3D" id="3.40.50.300">
    <property type="entry name" value="P-loop containing nucleotide triphosphate hydrolases"/>
    <property type="match status" value="1"/>
</dbReference>
<feature type="non-terminal residue" evidence="3">
    <location>
        <position position="474"/>
    </location>
</feature>
<dbReference type="SUPFAM" id="SSF53167">
    <property type="entry name" value="Purine and uridine phosphorylases"/>
    <property type="match status" value="1"/>
</dbReference>
<dbReference type="AlphaFoldDB" id="A0A6A6AU07"/>
<dbReference type="Proteomes" id="UP000799438">
    <property type="component" value="Unassembled WGS sequence"/>
</dbReference>
<sequence>MTYRLSHEDYTVGWVCALPIELTAAQEMLDNEHDDLPQDSDDANTYTLGNIGEHNVVIACLPAGQTGTNSAAAVAMQMKSTFRAIRFGLMVGIGGGVPSRETNIRLGDVVVSEPGKGHGGVIQYDFGTTTPNGFEQTGFLNTPPPILLTALSKLQAKHNRGKSNLSMHISKLGKLPQFSRDQTGEDVLFDGGYNHVGGDDCMLCDNTQKLQRKARIVDTPEIHYGTIASGNQVMRDGAIRDRISSELKKVLCFEMEAAGLMNRFPCLVIRGICDYADSHKNKRWQPYAAGTAAAYAKELLLVMPAVDVMKTQTVAEATQGMPIFYLPFLRNRQFVGRSAELDVLKQKLLVNKDCQKVAISGLGGIGKTQVALQFAYFVKESYPEFSVFWVQALSIETFERGCIEMATALGIRQESKDDVKKLVQRRLCGKAAGKWLLIIDNADDLDLLRGSEQTEGLLTFLPESENGLTIFTTR</sequence>
<dbReference type="PANTHER" id="PTHR46082">
    <property type="entry name" value="ATP/GTP-BINDING PROTEIN-RELATED"/>
    <property type="match status" value="1"/>
</dbReference>
<gene>
    <name evidence="3" type="ORF">K452DRAFT_261099</name>
</gene>
<evidence type="ECO:0000259" key="2">
    <source>
        <dbReference type="Pfam" id="PF01048"/>
    </source>
</evidence>
<accession>A0A6A6AU07</accession>
<evidence type="ECO:0000313" key="4">
    <source>
        <dbReference type="Proteomes" id="UP000799438"/>
    </source>
</evidence>
<evidence type="ECO:0000313" key="3">
    <source>
        <dbReference type="EMBL" id="KAF2135076.1"/>
    </source>
</evidence>
<dbReference type="GO" id="GO:0003824">
    <property type="term" value="F:catalytic activity"/>
    <property type="evidence" value="ECO:0007669"/>
    <property type="project" value="InterPro"/>
</dbReference>
<proteinExistence type="predicted"/>
<dbReference type="RefSeq" id="XP_033390795.1">
    <property type="nucleotide sequence ID" value="XM_033538564.1"/>
</dbReference>
<keyword evidence="4" id="KW-1185">Reference proteome</keyword>
<feature type="domain" description="Nucleoside phosphorylase" evidence="2">
    <location>
        <begin position="12"/>
        <end position="285"/>
    </location>
</feature>
<dbReference type="OrthoDB" id="1577640at2759"/>